<dbReference type="EMBL" id="JBHSRJ010000004">
    <property type="protein sequence ID" value="MFC6044006.1"/>
    <property type="molecule type" value="Genomic_DNA"/>
</dbReference>
<dbReference type="InterPro" id="IPR050832">
    <property type="entry name" value="Bact_Acetyltransf"/>
</dbReference>
<evidence type="ECO:0000313" key="4">
    <source>
        <dbReference type="EMBL" id="MFC6044006.1"/>
    </source>
</evidence>
<evidence type="ECO:0000256" key="2">
    <source>
        <dbReference type="ARBA" id="ARBA00023315"/>
    </source>
</evidence>
<evidence type="ECO:0000313" key="5">
    <source>
        <dbReference type="Proteomes" id="UP001596135"/>
    </source>
</evidence>
<dbReference type="CDD" id="cd04301">
    <property type="entry name" value="NAT_SF"/>
    <property type="match status" value="1"/>
</dbReference>
<keyword evidence="2 4" id="KW-0012">Acyltransferase</keyword>
<dbReference type="Gene3D" id="3.40.630.30">
    <property type="match status" value="1"/>
</dbReference>
<dbReference type="SUPFAM" id="SSF55729">
    <property type="entry name" value="Acyl-CoA N-acyltransferases (Nat)"/>
    <property type="match status" value="1"/>
</dbReference>
<evidence type="ECO:0000259" key="3">
    <source>
        <dbReference type="PROSITE" id="PS51186"/>
    </source>
</evidence>
<dbReference type="Pfam" id="PF13508">
    <property type="entry name" value="Acetyltransf_7"/>
    <property type="match status" value="1"/>
</dbReference>
<dbReference type="InterPro" id="IPR016181">
    <property type="entry name" value="Acyl_CoA_acyltransferase"/>
</dbReference>
<feature type="domain" description="N-acetyltransferase" evidence="3">
    <location>
        <begin position="3"/>
        <end position="157"/>
    </location>
</feature>
<comment type="caution">
    <text evidence="4">The sequence shown here is derived from an EMBL/GenBank/DDBJ whole genome shotgun (WGS) entry which is preliminary data.</text>
</comment>
<keyword evidence="5" id="KW-1185">Reference proteome</keyword>
<keyword evidence="1 4" id="KW-0808">Transferase</keyword>
<evidence type="ECO:0000256" key="1">
    <source>
        <dbReference type="ARBA" id="ARBA00022679"/>
    </source>
</evidence>
<dbReference type="Proteomes" id="UP001596135">
    <property type="component" value="Unassembled WGS sequence"/>
</dbReference>
<dbReference type="GO" id="GO:0016746">
    <property type="term" value="F:acyltransferase activity"/>
    <property type="evidence" value="ECO:0007669"/>
    <property type="project" value="UniProtKB-KW"/>
</dbReference>
<dbReference type="EC" id="2.3.-.-" evidence="4"/>
<sequence>MTLEVRAATPDDVAAIRAVGELTWPPTYSFAGPDFVAHGLATWWSDEAVLRSLTTTATLVAVDDGRVVGVGNLDLEREPPTIWKLYVVPTAQGSGAGSALLQALVALAGGARVTLEYVAGNDRAAAFYTRHGFVEVRRQAAEVDGGPETVWMEHPAAEG</sequence>
<reference evidence="5" key="1">
    <citation type="journal article" date="2019" name="Int. J. Syst. Evol. Microbiol.">
        <title>The Global Catalogue of Microorganisms (GCM) 10K type strain sequencing project: providing services to taxonomists for standard genome sequencing and annotation.</title>
        <authorList>
            <consortium name="The Broad Institute Genomics Platform"/>
            <consortium name="The Broad Institute Genome Sequencing Center for Infectious Disease"/>
            <person name="Wu L."/>
            <person name="Ma J."/>
        </authorList>
    </citation>
    <scope>NUCLEOTIDE SEQUENCE [LARGE SCALE GENOMIC DNA]</scope>
    <source>
        <strain evidence="5">CCUG 54522</strain>
    </source>
</reference>
<protein>
    <submittedName>
        <fullName evidence="4">GNAT family N-acetyltransferase</fullName>
        <ecNumber evidence="4">2.3.-.-</ecNumber>
    </submittedName>
</protein>
<dbReference type="PANTHER" id="PTHR43877">
    <property type="entry name" value="AMINOALKYLPHOSPHONATE N-ACETYLTRANSFERASE-RELATED-RELATED"/>
    <property type="match status" value="1"/>
</dbReference>
<name>A0ABW1LKD8_9ACTN</name>
<gene>
    <name evidence="4" type="ORF">ACFPYL_13000</name>
</gene>
<dbReference type="RefSeq" id="WP_379154592.1">
    <property type="nucleotide sequence ID" value="NZ_JBHSRJ010000004.1"/>
</dbReference>
<proteinExistence type="predicted"/>
<dbReference type="PROSITE" id="PS51186">
    <property type="entry name" value="GNAT"/>
    <property type="match status" value="1"/>
</dbReference>
<organism evidence="4 5">
    <name type="scientific">Nocardioides hankookensis</name>
    <dbReference type="NCBI Taxonomy" id="443157"/>
    <lineage>
        <taxon>Bacteria</taxon>
        <taxon>Bacillati</taxon>
        <taxon>Actinomycetota</taxon>
        <taxon>Actinomycetes</taxon>
        <taxon>Propionibacteriales</taxon>
        <taxon>Nocardioidaceae</taxon>
        <taxon>Nocardioides</taxon>
    </lineage>
</organism>
<accession>A0ABW1LKD8</accession>
<dbReference type="InterPro" id="IPR000182">
    <property type="entry name" value="GNAT_dom"/>
</dbReference>